<name>B2J001_NOSP7</name>
<dbReference type="AlphaFoldDB" id="B2J001"/>
<dbReference type="STRING" id="63737.Npun_R3342"/>
<gene>
    <name evidence="1" type="ordered locus">Npun_R3342</name>
</gene>
<dbReference type="RefSeq" id="WP_012409750.1">
    <property type="nucleotide sequence ID" value="NC_010628.1"/>
</dbReference>
<accession>B2J001</accession>
<dbReference type="KEGG" id="npu:Npun_R3342"/>
<dbReference type="EMBL" id="CP001037">
    <property type="protein sequence ID" value="ACC81772.1"/>
    <property type="molecule type" value="Genomic_DNA"/>
</dbReference>
<dbReference type="HOGENOM" id="CLU_120903_1_0_3"/>
<reference evidence="1 2" key="2">
    <citation type="journal article" date="2013" name="Plant Physiol.">
        <title>A Nostoc punctiforme Sugar Transporter Necessary to Establish a Cyanobacterium-Plant Symbiosis.</title>
        <authorList>
            <person name="Ekman M."/>
            <person name="Picossi S."/>
            <person name="Campbell E.L."/>
            <person name="Meeks J.C."/>
            <person name="Flores E."/>
        </authorList>
    </citation>
    <scope>NUCLEOTIDE SEQUENCE [LARGE SCALE GENOMIC DNA]</scope>
    <source>
        <strain evidence="2">ATCC 29133 / PCC 73102</strain>
    </source>
</reference>
<dbReference type="SMR" id="B2J001"/>
<proteinExistence type="predicted"/>
<dbReference type="EnsemblBacteria" id="ACC81772">
    <property type="protein sequence ID" value="ACC81772"/>
    <property type="gene ID" value="Npun_R3342"/>
</dbReference>
<reference evidence="2" key="1">
    <citation type="submission" date="2008-04" db="EMBL/GenBank/DDBJ databases">
        <title>Complete sequence of chromosome of Nostoc punctiforme ATCC 29133.</title>
        <authorList>
            <consortium name="US DOE Joint Genome Institute"/>
            <person name="Copeland A."/>
            <person name="Lucas S."/>
            <person name="Lapidus A."/>
            <person name="Glavina del Rio T."/>
            <person name="Dalin E."/>
            <person name="Tice H."/>
            <person name="Pitluck S."/>
            <person name="Chain P."/>
            <person name="Malfatti S."/>
            <person name="Shin M."/>
            <person name="Vergez L."/>
            <person name="Schmutz J."/>
            <person name="Larimer F."/>
            <person name="Land M."/>
            <person name="Hauser L."/>
            <person name="Kyrpides N."/>
            <person name="Kim E."/>
            <person name="Meeks J.C."/>
            <person name="Elhai J."/>
            <person name="Campbell E.L."/>
            <person name="Thiel T."/>
            <person name="Longmire J."/>
            <person name="Potts M."/>
            <person name="Atlas R."/>
        </authorList>
    </citation>
    <scope>NUCLEOTIDE SEQUENCE [LARGE SCALE GENOMIC DNA]</scope>
    <source>
        <strain evidence="2">ATCC 29133 / PCC 73102</strain>
    </source>
</reference>
<sequence length="187" mass="21924">MNISLDQETLNVHSLSNSQVLNQGLSEKIYSFFNKLNKLDWQPIAKKLICYDNGTGRTLQQTESAISLYKMFLCLHFIFPDIELVPTKEIDEVWHTHILLNTYKYIQDCQELYGYIFHHYSPVDETLEFQDQHYKKAIVITKYLFEKLFAVSFIEDSQYQRTACLIVPLDNQLLQISACLTLPMIQS</sequence>
<dbReference type="Proteomes" id="UP000001191">
    <property type="component" value="Chromosome"/>
</dbReference>
<keyword evidence="2" id="KW-1185">Reference proteome</keyword>
<protein>
    <submittedName>
        <fullName evidence="1">Uncharacterized protein</fullName>
    </submittedName>
</protein>
<evidence type="ECO:0000313" key="1">
    <source>
        <dbReference type="EMBL" id="ACC81772.1"/>
    </source>
</evidence>
<dbReference type="eggNOG" id="COG4278">
    <property type="taxonomic scope" value="Bacteria"/>
</dbReference>
<organism evidence="1 2">
    <name type="scientific">Nostoc punctiforme (strain ATCC 29133 / PCC 73102)</name>
    <dbReference type="NCBI Taxonomy" id="63737"/>
    <lineage>
        <taxon>Bacteria</taxon>
        <taxon>Bacillati</taxon>
        <taxon>Cyanobacteriota</taxon>
        <taxon>Cyanophyceae</taxon>
        <taxon>Nostocales</taxon>
        <taxon>Nostocaceae</taxon>
        <taxon>Nostoc</taxon>
    </lineage>
</organism>
<evidence type="ECO:0000313" key="2">
    <source>
        <dbReference type="Proteomes" id="UP000001191"/>
    </source>
</evidence>